<reference evidence="7" key="1">
    <citation type="submission" date="2023-02" db="EMBL/GenBank/DDBJ databases">
        <title>Actinomadura rubrobrunea NBRC 14622.</title>
        <authorList>
            <person name="Ichikawa N."/>
            <person name="Sato H."/>
            <person name="Tonouchi N."/>
        </authorList>
    </citation>
    <scope>NUCLEOTIDE SEQUENCE</scope>
    <source>
        <strain evidence="7">NBRC 14622</strain>
    </source>
</reference>
<sequence length="404" mass="44120">MTLRFHWFLPTTGDSRALIGGGHSIPRGVGRPEPRPGTADRVRPPDIDYLAQIARSAEQLGFEAVLTPTGTWCEDAWLVTAALVRETSRLKFLVAFRPGFLSPTLAAQMAATYQRISRGRLLLNVVTGGESAEQRRFGDHLSHAERYARTDEFLSIVRGAWSGEPFDFKGAYYHVEGATVARPPEPLPELYFGGSSRPAGPVAARHVDVYLTWGEPPDQVAKKIEWIRGLAAEQGRELRFGIRLHTISRDTSEAAWAEAARLLDGLDPAHIEQAQRALAASESVGQRRMVRLHERYRATGSPRDLEIHPGLWAGVGLVRGGAGTALVGSHAEVADLIEEYAALGIEEFILSGYPHLEEAYWFGEGVLPELRRRGAAAEPRAVAQPAAARGAPERPKRPSAQAVG</sequence>
<organism evidence="7 8">
    <name type="scientific">Actinomadura rubrobrunea</name>
    <dbReference type="NCBI Taxonomy" id="115335"/>
    <lineage>
        <taxon>Bacteria</taxon>
        <taxon>Bacillati</taxon>
        <taxon>Actinomycetota</taxon>
        <taxon>Actinomycetes</taxon>
        <taxon>Streptosporangiales</taxon>
        <taxon>Thermomonosporaceae</taxon>
        <taxon>Actinomadura</taxon>
    </lineage>
</organism>
<dbReference type="SUPFAM" id="SSF51679">
    <property type="entry name" value="Bacterial luciferase-like"/>
    <property type="match status" value="1"/>
</dbReference>
<dbReference type="Proteomes" id="UP001165124">
    <property type="component" value="Unassembled WGS sequence"/>
</dbReference>
<evidence type="ECO:0000259" key="6">
    <source>
        <dbReference type="Pfam" id="PF00296"/>
    </source>
</evidence>
<dbReference type="PANTHER" id="PTHR42847:SF4">
    <property type="entry name" value="ALKANESULFONATE MONOOXYGENASE-RELATED"/>
    <property type="match status" value="1"/>
</dbReference>
<dbReference type="InterPro" id="IPR036661">
    <property type="entry name" value="Luciferase-like_sf"/>
</dbReference>
<feature type="compositionally biased region" description="Basic and acidic residues" evidence="5">
    <location>
        <begin position="30"/>
        <end position="42"/>
    </location>
</feature>
<evidence type="ECO:0000313" key="7">
    <source>
        <dbReference type="EMBL" id="GLW67035.1"/>
    </source>
</evidence>
<keyword evidence="1" id="KW-0285">Flavoprotein</keyword>
<evidence type="ECO:0000256" key="4">
    <source>
        <dbReference type="ARBA" id="ARBA00023033"/>
    </source>
</evidence>
<feature type="region of interest" description="Disordered" evidence="5">
    <location>
        <begin position="378"/>
        <end position="404"/>
    </location>
</feature>
<name>A0A9W6PZG5_9ACTN</name>
<feature type="domain" description="Luciferase-like" evidence="6">
    <location>
        <begin position="38"/>
        <end position="346"/>
    </location>
</feature>
<keyword evidence="3" id="KW-0560">Oxidoreductase</keyword>
<keyword evidence="2" id="KW-0288">FMN</keyword>
<dbReference type="GO" id="GO:0046306">
    <property type="term" value="P:alkanesulfonate catabolic process"/>
    <property type="evidence" value="ECO:0007669"/>
    <property type="project" value="TreeGrafter"/>
</dbReference>
<dbReference type="GO" id="GO:0008726">
    <property type="term" value="F:alkanesulfonate monooxygenase activity"/>
    <property type="evidence" value="ECO:0007669"/>
    <property type="project" value="TreeGrafter"/>
</dbReference>
<evidence type="ECO:0000256" key="3">
    <source>
        <dbReference type="ARBA" id="ARBA00023002"/>
    </source>
</evidence>
<comment type="caution">
    <text evidence="7">The sequence shown here is derived from an EMBL/GenBank/DDBJ whole genome shotgun (WGS) entry which is preliminary data.</text>
</comment>
<keyword evidence="4 7" id="KW-0503">Monooxygenase</keyword>
<evidence type="ECO:0000313" key="8">
    <source>
        <dbReference type="Proteomes" id="UP001165124"/>
    </source>
</evidence>
<accession>A0A9W6PZG5</accession>
<dbReference type="Gene3D" id="3.20.20.30">
    <property type="entry name" value="Luciferase-like domain"/>
    <property type="match status" value="1"/>
</dbReference>
<dbReference type="CDD" id="cd01094">
    <property type="entry name" value="Alkanesulfonate_monoxygenase"/>
    <property type="match status" value="1"/>
</dbReference>
<dbReference type="EMBL" id="BSRZ01000019">
    <property type="protein sequence ID" value="GLW67035.1"/>
    <property type="molecule type" value="Genomic_DNA"/>
</dbReference>
<dbReference type="RefSeq" id="WP_067915633.1">
    <property type="nucleotide sequence ID" value="NZ_BSRZ01000019.1"/>
</dbReference>
<keyword evidence="8" id="KW-1185">Reference proteome</keyword>
<dbReference type="AlphaFoldDB" id="A0A9W6PZG5"/>
<dbReference type="InterPro" id="IPR011251">
    <property type="entry name" value="Luciferase-like_dom"/>
</dbReference>
<dbReference type="InterPro" id="IPR050172">
    <property type="entry name" value="SsuD_RutA_monooxygenase"/>
</dbReference>
<gene>
    <name evidence="7" type="primary">ssuD</name>
    <name evidence="7" type="ORF">Arub01_52780</name>
</gene>
<feature type="region of interest" description="Disordered" evidence="5">
    <location>
        <begin position="20"/>
        <end position="42"/>
    </location>
</feature>
<dbReference type="Pfam" id="PF00296">
    <property type="entry name" value="Bac_luciferase"/>
    <property type="match status" value="1"/>
</dbReference>
<evidence type="ECO:0000256" key="2">
    <source>
        <dbReference type="ARBA" id="ARBA00022643"/>
    </source>
</evidence>
<feature type="compositionally biased region" description="Low complexity" evidence="5">
    <location>
        <begin position="378"/>
        <end position="390"/>
    </location>
</feature>
<evidence type="ECO:0000256" key="1">
    <source>
        <dbReference type="ARBA" id="ARBA00022630"/>
    </source>
</evidence>
<evidence type="ECO:0000256" key="5">
    <source>
        <dbReference type="SAM" id="MobiDB-lite"/>
    </source>
</evidence>
<protein>
    <submittedName>
        <fullName evidence="7">Alkanesulfonate monooxygenase</fullName>
    </submittedName>
</protein>
<proteinExistence type="predicted"/>
<dbReference type="PANTHER" id="PTHR42847">
    <property type="entry name" value="ALKANESULFONATE MONOOXYGENASE"/>
    <property type="match status" value="1"/>
</dbReference>